<dbReference type="EMBL" id="LS483487">
    <property type="protein sequence ID" value="SQJ11023.1"/>
    <property type="molecule type" value="Genomic_DNA"/>
</dbReference>
<proteinExistence type="predicted"/>
<dbReference type="EC" id="4.1.99.14" evidence="1"/>
<dbReference type="Pfam" id="PF20903">
    <property type="entry name" value="SPL"/>
    <property type="match status" value="1"/>
</dbReference>
<protein>
    <submittedName>
        <fullName evidence="1">Spore photoproduct lyase</fullName>
        <ecNumber evidence="1">4.1.99.14</ecNumber>
    </submittedName>
</protein>
<accession>A0AAX2JD57</accession>
<evidence type="ECO:0000313" key="2">
    <source>
        <dbReference type="Proteomes" id="UP000249008"/>
    </source>
</evidence>
<dbReference type="InterPro" id="IPR049539">
    <property type="entry name" value="SPL"/>
</dbReference>
<dbReference type="PANTHER" id="PTHR37822">
    <property type="entry name" value="SPORE PHOTOPRODUCT LYASE-RELATED"/>
    <property type="match status" value="1"/>
</dbReference>
<dbReference type="GO" id="GO:1904047">
    <property type="term" value="F:S-adenosyl-L-methionine binding"/>
    <property type="evidence" value="ECO:0007669"/>
    <property type="project" value="TreeGrafter"/>
</dbReference>
<dbReference type="GO" id="GO:0051539">
    <property type="term" value="F:4 iron, 4 sulfur cluster binding"/>
    <property type="evidence" value="ECO:0007669"/>
    <property type="project" value="TreeGrafter"/>
</dbReference>
<dbReference type="AlphaFoldDB" id="A0AAX2JD57"/>
<dbReference type="Proteomes" id="UP000249008">
    <property type="component" value="Chromosome 1"/>
</dbReference>
<name>A0AAX2JD57_9FUSO</name>
<dbReference type="GO" id="GO:0003913">
    <property type="term" value="F:DNA photolyase activity"/>
    <property type="evidence" value="ECO:0007669"/>
    <property type="project" value="TreeGrafter"/>
</dbReference>
<gene>
    <name evidence="1" type="primary">splG</name>
    <name evidence="1" type="ORF">NCTC12112_02526</name>
</gene>
<evidence type="ECO:0000313" key="1">
    <source>
        <dbReference type="EMBL" id="SQJ11023.1"/>
    </source>
</evidence>
<dbReference type="GO" id="GO:0042601">
    <property type="term" value="C:endospore-forming forespore"/>
    <property type="evidence" value="ECO:0007669"/>
    <property type="project" value="TreeGrafter"/>
</dbReference>
<dbReference type="Gene3D" id="3.80.30.30">
    <property type="match status" value="1"/>
</dbReference>
<dbReference type="InterPro" id="IPR058240">
    <property type="entry name" value="rSAM_sf"/>
</dbReference>
<dbReference type="SUPFAM" id="SSF102114">
    <property type="entry name" value="Radical SAM enzymes"/>
    <property type="match status" value="1"/>
</dbReference>
<keyword evidence="1" id="KW-0456">Lyase</keyword>
<sequence>MKELEKKLLNSSFSHIYVEKEAFGYPLTKKILEKFPNSKIIELDTYKEIFSKGNQNFIMQKKSPKLILAVKKENYLYEGAKVCESFGNDNFYYTSSVINCIYNCEYCYLQGVYTSANIVIFVNIEDCFHEIEKILQEKSMYICISYDTDLLALEGITGLVEQWYDFVSKNRNLKIELRTKSSSIKALKNLKPLDNFILAWTLSPENFAVEHEKGAVSLEQRLKAAKEMLEKGWKVRICFDPVIYIENFEKEYGELVKRTFNELVSENILDVSIGTFRISKEYLKRMRKYRENSEILSYPFFCEEGIYSYYPQHIKKMIDFMKEETGKYIEDGKIFI</sequence>
<dbReference type="PANTHER" id="PTHR37822:SF2">
    <property type="entry name" value="SPORE PHOTOPRODUCT LYASE"/>
    <property type="match status" value="1"/>
</dbReference>
<dbReference type="KEGG" id="ful:C4N20_03215"/>
<dbReference type="RefSeq" id="WP_040490871.1">
    <property type="nucleotide sequence ID" value="NZ_CABKNW010000005.1"/>
</dbReference>
<organism evidence="1 2">
    <name type="scientific">Fusobacterium ulcerans</name>
    <dbReference type="NCBI Taxonomy" id="861"/>
    <lineage>
        <taxon>Bacteria</taxon>
        <taxon>Fusobacteriati</taxon>
        <taxon>Fusobacteriota</taxon>
        <taxon>Fusobacteriia</taxon>
        <taxon>Fusobacteriales</taxon>
        <taxon>Fusobacteriaceae</taxon>
        <taxon>Fusobacterium</taxon>
    </lineage>
</organism>
<reference evidence="1 2" key="1">
    <citation type="submission" date="2018-06" db="EMBL/GenBank/DDBJ databases">
        <authorList>
            <consortium name="Pathogen Informatics"/>
            <person name="Doyle S."/>
        </authorList>
    </citation>
    <scope>NUCLEOTIDE SEQUENCE [LARGE SCALE GENOMIC DNA]</scope>
    <source>
        <strain evidence="1 2">NCTC12112</strain>
    </source>
</reference>
<dbReference type="Gene3D" id="3.40.50.12110">
    <property type="match status" value="1"/>
</dbReference>
<dbReference type="GeneID" id="78456451"/>